<evidence type="ECO:0000256" key="1">
    <source>
        <dbReference type="SAM" id="MobiDB-lite"/>
    </source>
</evidence>
<reference evidence="3 4" key="1">
    <citation type="submission" date="2018-06" db="EMBL/GenBank/DDBJ databases">
        <title>Genomic Encyclopedia of Type Strains, Phase IV (KMG-IV): sequencing the most valuable type-strain genomes for metagenomic binning, comparative biology and taxonomic classification.</title>
        <authorList>
            <person name="Goeker M."/>
        </authorList>
    </citation>
    <scope>NUCLEOTIDE SEQUENCE [LARGE SCALE GENOMIC DNA]</scope>
    <source>
        <strain evidence="3 4">DSM 45521</strain>
    </source>
</reference>
<name>A0A318RUJ5_WILLI</name>
<keyword evidence="4" id="KW-1185">Reference proteome</keyword>
<evidence type="ECO:0000313" key="4">
    <source>
        <dbReference type="Proteomes" id="UP000247591"/>
    </source>
</evidence>
<feature type="compositionally biased region" description="Basic residues" evidence="1">
    <location>
        <begin position="701"/>
        <end position="711"/>
    </location>
</feature>
<feature type="compositionally biased region" description="Basic and acidic residues" evidence="1">
    <location>
        <begin position="375"/>
        <end position="408"/>
    </location>
</feature>
<feature type="compositionally biased region" description="Polar residues" evidence="1">
    <location>
        <begin position="509"/>
        <end position="519"/>
    </location>
</feature>
<feature type="compositionally biased region" description="Basic and acidic residues" evidence="1">
    <location>
        <begin position="420"/>
        <end position="447"/>
    </location>
</feature>
<feature type="domain" description="DUF222" evidence="2">
    <location>
        <begin position="68"/>
        <end position="336"/>
    </location>
</feature>
<proteinExistence type="predicted"/>
<accession>A0A318RUJ5</accession>
<protein>
    <submittedName>
        <fullName evidence="3">Uncharacterized protein DUF222</fullName>
    </submittedName>
</protein>
<gene>
    <name evidence="3" type="ORF">DFR67_108171</name>
</gene>
<dbReference type="Proteomes" id="UP000247591">
    <property type="component" value="Unassembled WGS sequence"/>
</dbReference>
<dbReference type="EMBL" id="QJSP01000008">
    <property type="protein sequence ID" value="PYE16420.1"/>
    <property type="molecule type" value="Genomic_DNA"/>
</dbReference>
<feature type="region of interest" description="Disordered" evidence="1">
    <location>
        <begin position="674"/>
        <end position="737"/>
    </location>
</feature>
<dbReference type="InterPro" id="IPR003870">
    <property type="entry name" value="DUF222"/>
</dbReference>
<evidence type="ECO:0000313" key="3">
    <source>
        <dbReference type="EMBL" id="PYE16420.1"/>
    </source>
</evidence>
<feature type="compositionally biased region" description="Polar residues" evidence="1">
    <location>
        <begin position="475"/>
        <end position="486"/>
    </location>
</feature>
<dbReference type="CDD" id="cd00085">
    <property type="entry name" value="HNHc"/>
    <property type="match status" value="1"/>
</dbReference>
<sequence length="737" mass="80828">MFGPCGQLSDAHGIVDNMFEERMEAAFRGLGVSTPHLLRPRELTTSMQQLAHVKGLAAWSEYATAAEIHRQLAQPTAEVDVRQLDGWAHCSARVGAALGVTPGWADNVIRRGLALRDRLPQVNEALRAGRVAPHHVGDIVSRTELVDGMPWSASVDGEIAEMLWRDGAWSSDRLRNMVDQVVFRHDPEGVRERRARAKDGRNFKRYATTDGMADVVASMTAENALLLEKRVQQLATQVCGNAPRTTPQRLSDAMFCATMDVDFLCQCGDSEGCEFARPHDSDGDSDGGTQFVVHVVMDQATVEGRANNAALMDGHGVISGDHAREIARRPNARLAPLGGELARDVLDQPSSVPDSAADDLHTPAAKELSPEELLDEIKRLVKAKEDAKRPPMKESDVHADENGARAEESSSADFDDSIDDEGHADHDHNRVDNDHLPQPEKEADSTHPADGGHAPEDVPPDNSSEAAESGHTDTAKASNTAASQAPASKVGLSEGPVDAHTEHPRTESTEPTGEDSQPNTPEPKPSAPESETACERPNRAERRRRRKQKTETALPKSQPGDAYRLSAALNRFVRIRDAYCTFPGCRRPAWKSEADHTDEYDHDNPDAGGQTCAEDTKCLCKFHHLLKTFGNWVDLQETDAEGRTRIVFISPEGVPFRGPAWSGEDLFPALLDMTWREPGPPRGAPPDMPSRRRTRLAEKYARRRAERNRNRRLLETPPQAPPPTESSTDLDGPPPPF</sequence>
<feature type="region of interest" description="Disordered" evidence="1">
    <location>
        <begin position="345"/>
        <end position="562"/>
    </location>
</feature>
<feature type="compositionally biased region" description="Pro residues" evidence="1">
    <location>
        <begin position="678"/>
        <end position="688"/>
    </location>
</feature>
<evidence type="ECO:0000259" key="2">
    <source>
        <dbReference type="Pfam" id="PF02720"/>
    </source>
</evidence>
<comment type="caution">
    <text evidence="3">The sequence shown here is derived from an EMBL/GenBank/DDBJ whole genome shotgun (WGS) entry which is preliminary data.</text>
</comment>
<dbReference type="AlphaFoldDB" id="A0A318RUJ5"/>
<organism evidence="3 4">
    <name type="scientific">Williamsia limnetica</name>
    <dbReference type="NCBI Taxonomy" id="882452"/>
    <lineage>
        <taxon>Bacteria</taxon>
        <taxon>Bacillati</taxon>
        <taxon>Actinomycetota</taxon>
        <taxon>Actinomycetes</taxon>
        <taxon>Mycobacteriales</taxon>
        <taxon>Nocardiaceae</taxon>
        <taxon>Williamsia</taxon>
    </lineage>
</organism>
<dbReference type="Pfam" id="PF02720">
    <property type="entry name" value="DUF222"/>
    <property type="match status" value="1"/>
</dbReference>
<feature type="compositionally biased region" description="Basic and acidic residues" evidence="1">
    <location>
        <begin position="497"/>
        <end position="508"/>
    </location>
</feature>
<dbReference type="InterPro" id="IPR003615">
    <property type="entry name" value="HNH_nuc"/>
</dbReference>